<name>A0A7I7UPT4_MYCPV</name>
<dbReference type="Proteomes" id="UP000467252">
    <property type="component" value="Chromosome"/>
</dbReference>
<protein>
    <submittedName>
        <fullName evidence="2">Uncharacterized protein</fullName>
    </submittedName>
</protein>
<keyword evidence="3" id="KW-1185">Reference proteome</keyword>
<sequence>MANPMPLGMDVMPRIRTPNGIQNQTRARAAPVIIEAVGTAPMWRVGAAGALTRVPRGAVASELVSVTATIHPTYGMRTAGNTAISVEPAGG</sequence>
<accession>A0A7I7UPT4</accession>
<evidence type="ECO:0000313" key="2">
    <source>
        <dbReference type="EMBL" id="BBY82579.1"/>
    </source>
</evidence>
<dbReference type="EMBL" id="AP022599">
    <property type="protein sequence ID" value="BBY82579.1"/>
    <property type="molecule type" value="Genomic_DNA"/>
</dbReference>
<evidence type="ECO:0000313" key="3">
    <source>
        <dbReference type="Proteomes" id="UP000467252"/>
    </source>
</evidence>
<evidence type="ECO:0000256" key="1">
    <source>
        <dbReference type="SAM" id="MobiDB-lite"/>
    </source>
</evidence>
<dbReference type="AlphaFoldDB" id="A0A7I7UPT4"/>
<proteinExistence type="predicted"/>
<organism evidence="2 3">
    <name type="scientific">Mycolicibacterium pulveris</name>
    <name type="common">Mycobacterium pulveris</name>
    <dbReference type="NCBI Taxonomy" id="36813"/>
    <lineage>
        <taxon>Bacteria</taxon>
        <taxon>Bacillati</taxon>
        <taxon>Actinomycetota</taxon>
        <taxon>Actinomycetes</taxon>
        <taxon>Mycobacteriales</taxon>
        <taxon>Mycobacteriaceae</taxon>
        <taxon>Mycolicibacterium</taxon>
    </lineage>
</organism>
<gene>
    <name evidence="2" type="ORF">MPUL_37370</name>
</gene>
<feature type="region of interest" description="Disordered" evidence="1">
    <location>
        <begin position="1"/>
        <end position="26"/>
    </location>
</feature>
<reference evidence="2 3" key="1">
    <citation type="journal article" date="2019" name="Emerg. Microbes Infect.">
        <title>Comprehensive subspecies identification of 175 nontuberculous mycobacteria species based on 7547 genomic profiles.</title>
        <authorList>
            <person name="Matsumoto Y."/>
            <person name="Kinjo T."/>
            <person name="Motooka D."/>
            <person name="Nabeya D."/>
            <person name="Jung N."/>
            <person name="Uechi K."/>
            <person name="Horii T."/>
            <person name="Iida T."/>
            <person name="Fujita J."/>
            <person name="Nakamura S."/>
        </authorList>
    </citation>
    <scope>NUCLEOTIDE SEQUENCE [LARGE SCALE GENOMIC DNA]</scope>
    <source>
        <strain evidence="2 3">JCM 6370</strain>
    </source>
</reference>